<evidence type="ECO:0000313" key="1">
    <source>
        <dbReference type="Proteomes" id="UP000790787"/>
    </source>
</evidence>
<evidence type="ECO:0000313" key="2">
    <source>
        <dbReference type="RefSeq" id="XP_075103222.1"/>
    </source>
</evidence>
<organism evidence="1 2">
    <name type="scientific">Nicotiana tabacum</name>
    <name type="common">Common tobacco</name>
    <dbReference type="NCBI Taxonomy" id="4097"/>
    <lineage>
        <taxon>Eukaryota</taxon>
        <taxon>Viridiplantae</taxon>
        <taxon>Streptophyta</taxon>
        <taxon>Embryophyta</taxon>
        <taxon>Tracheophyta</taxon>
        <taxon>Spermatophyta</taxon>
        <taxon>Magnoliopsida</taxon>
        <taxon>eudicotyledons</taxon>
        <taxon>Gunneridae</taxon>
        <taxon>Pentapetalae</taxon>
        <taxon>asterids</taxon>
        <taxon>lamiids</taxon>
        <taxon>Solanales</taxon>
        <taxon>Solanaceae</taxon>
        <taxon>Nicotianoideae</taxon>
        <taxon>Nicotianeae</taxon>
        <taxon>Nicotiana</taxon>
    </lineage>
</organism>
<dbReference type="Proteomes" id="UP000790787">
    <property type="component" value="Chromosome 3"/>
</dbReference>
<keyword evidence="1" id="KW-1185">Reference proteome</keyword>
<reference evidence="2" key="2">
    <citation type="submission" date="2025-08" db="UniProtKB">
        <authorList>
            <consortium name="RefSeq"/>
        </authorList>
    </citation>
    <scope>IDENTIFICATION</scope>
    <source>
        <tissue evidence="2">Leaf</tissue>
    </source>
</reference>
<gene>
    <name evidence="2" type="primary">LOC142177964</name>
</gene>
<reference evidence="1" key="1">
    <citation type="journal article" date="2014" name="Nat. Commun.">
        <title>The tobacco genome sequence and its comparison with those of tomato and potato.</title>
        <authorList>
            <person name="Sierro N."/>
            <person name="Battey J.N."/>
            <person name="Ouadi S."/>
            <person name="Bakaher N."/>
            <person name="Bovet L."/>
            <person name="Willig A."/>
            <person name="Goepfert S."/>
            <person name="Peitsch M.C."/>
            <person name="Ivanov N.V."/>
        </authorList>
    </citation>
    <scope>NUCLEOTIDE SEQUENCE [LARGE SCALE GENOMIC DNA]</scope>
</reference>
<sequence length="1003" mass="111527">MTNGSSSTTVDSEFTPRASSPLFLHSSDIPGMSVVVVPFFGCGFGGWRRSIIVSLSARNKIAFIDGSFPKPAASSPESKQWDRCNNMVISWLTSSLTPEITESVQYSDTVESIWKQLNNRYGTINGTKKFEIKKELASTCYKFTKGRRFGTAANVESSENFNSANIGSNGPVFGIPGLTMDQYSQLLSFLQQSSLIDSNPQPNFEGFANFAGSNLSLSELNGVAAYSACMLTSVARSVWIVDFGATDHMTSAKELLFNITPIPVPYLVSLPNGYKVKVTCTGSLTLNSSFVLHKDLSRKKLLVLDRLDQGLYKLHHLSSSSPSASILNNVIQNVSSSSPSDSVLNNVVQNETSSSLNTSVCSLNESVIPSVSSVHSVQHVNNLDMIWHNRMGHLPFAKLKCIPSVSSDLSTKQPFTCSICPLARQARLPFPDSTSLFQLIHIDTWGPYHTQNYSGVKYLLTIVDDFSRATWTDLMSSKSNAFTLLKAFTAMVKTQFNLSVQTIRSDNALELVVEPHSYAQAAANPAWQEAMRKEFEALEANGTWDIVELPKGKKPIGCKWMCKIKYKADGRVERYKARLVIRGDTQIEGIDFHETFSLVDKMCTIRCLIAYTVKQKWSLLQLDASRQWYDKLSHALCSRGYSHSLNDYSLFMKKSPQSTMFLAVYIDDIILIEDDMLEIAALKSFLDDQFQIKDLGLLHYFLGIQIHYHSFGVLLHQQKFISDLLADFDCSDVSSVVCPLDLNDKLHSDVGDLLSRLDAYRNLIGKLNFLTHTRPDICFVVQHLSQFLQTPRVPHIVAILHVLRYLKGTSDVGLFLNDSADCSLVGYCDSDWAACPDSRHSVSGFCVFLGGSLISWKSKKQHMFSLSSAEAEYRAMSKVVAELSWLVCLLSDLGLQVSTPLSVFCDNQAAIHIAKNPVFHERTKHIEVDCHFIRTKLADCLISLHHVSTNFQLADIFTKCLPGGVHHSLAAKLGVCPPSNLRGSLLELHSICRSLKCIYLYWA</sequence>
<protein>
    <submittedName>
        <fullName evidence="2">Uncharacterized protein LOC142177964</fullName>
    </submittedName>
</protein>
<proteinExistence type="predicted"/>
<name>A0AC58U164_TOBAC</name>
<dbReference type="RefSeq" id="XP_075103222.1">
    <property type="nucleotide sequence ID" value="XM_075247121.1"/>
</dbReference>
<accession>A0AC58U164</accession>